<evidence type="ECO:0000256" key="5">
    <source>
        <dbReference type="ARBA" id="ARBA00022989"/>
    </source>
</evidence>
<organism evidence="8 9">
    <name type="scientific">Lujinxingia sediminis</name>
    <dbReference type="NCBI Taxonomy" id="2480984"/>
    <lineage>
        <taxon>Bacteria</taxon>
        <taxon>Deltaproteobacteria</taxon>
        <taxon>Bradymonadales</taxon>
        <taxon>Lujinxingiaceae</taxon>
        <taxon>Lujinxingia</taxon>
    </lineage>
</organism>
<feature type="transmembrane region" description="Helical" evidence="7">
    <location>
        <begin position="406"/>
        <end position="427"/>
    </location>
</feature>
<evidence type="ECO:0000313" key="8">
    <source>
        <dbReference type="EMBL" id="RVU46696.1"/>
    </source>
</evidence>
<name>A0ABY0CUF4_9DELT</name>
<keyword evidence="9" id="KW-1185">Reference proteome</keyword>
<accession>A0ABY0CUF4</accession>
<dbReference type="InterPro" id="IPR050833">
    <property type="entry name" value="Poly_Biosynth_Transport"/>
</dbReference>
<feature type="transmembrane region" description="Helical" evidence="7">
    <location>
        <begin position="131"/>
        <end position="157"/>
    </location>
</feature>
<evidence type="ECO:0000256" key="2">
    <source>
        <dbReference type="ARBA" id="ARBA00007430"/>
    </source>
</evidence>
<keyword evidence="3" id="KW-1003">Cell membrane</keyword>
<dbReference type="PANTHER" id="PTHR30250:SF10">
    <property type="entry name" value="LIPOPOLYSACCHARIDE BIOSYNTHESIS PROTEIN WZXC"/>
    <property type="match status" value="1"/>
</dbReference>
<proteinExistence type="inferred from homology"/>
<feature type="transmembrane region" description="Helical" evidence="7">
    <location>
        <begin position="433"/>
        <end position="452"/>
    </location>
</feature>
<comment type="similarity">
    <text evidence="2">Belongs to the polysaccharide synthase family.</text>
</comment>
<comment type="subcellular location">
    <subcellularLocation>
        <location evidence="1">Cell membrane</location>
        <topology evidence="1">Multi-pass membrane protein</topology>
    </subcellularLocation>
</comment>
<dbReference type="CDD" id="cd13127">
    <property type="entry name" value="MATE_tuaB_like"/>
    <property type="match status" value="1"/>
</dbReference>
<evidence type="ECO:0000313" key="9">
    <source>
        <dbReference type="Proteomes" id="UP000282926"/>
    </source>
</evidence>
<evidence type="ECO:0000256" key="4">
    <source>
        <dbReference type="ARBA" id="ARBA00022692"/>
    </source>
</evidence>
<feature type="transmembrane region" description="Helical" evidence="7">
    <location>
        <begin position="494"/>
        <end position="515"/>
    </location>
</feature>
<feature type="transmembrane region" description="Helical" evidence="7">
    <location>
        <begin position="95"/>
        <end position="119"/>
    </location>
</feature>
<evidence type="ECO:0000256" key="6">
    <source>
        <dbReference type="ARBA" id="ARBA00023136"/>
    </source>
</evidence>
<feature type="transmembrane region" description="Helical" evidence="7">
    <location>
        <begin position="193"/>
        <end position="215"/>
    </location>
</feature>
<reference evidence="8 9" key="1">
    <citation type="submission" date="2019-01" db="EMBL/GenBank/DDBJ databases">
        <title>Lujinxingia litoralis gen. nov., sp. nov. and Lujinxingia sediminis gen. nov., sp. nov., new members in the order Bradymonadales, isolated from coastal sediment.</title>
        <authorList>
            <person name="Li C.-M."/>
        </authorList>
    </citation>
    <scope>NUCLEOTIDE SEQUENCE [LARGE SCALE GENOMIC DNA]</scope>
    <source>
        <strain evidence="8 9">SEH01</strain>
    </source>
</reference>
<dbReference type="Pfam" id="PF13440">
    <property type="entry name" value="Polysacc_synt_3"/>
    <property type="match status" value="1"/>
</dbReference>
<keyword evidence="6 7" id="KW-0472">Membrane</keyword>
<feature type="transmembrane region" description="Helical" evidence="7">
    <location>
        <begin position="464"/>
        <end position="488"/>
    </location>
</feature>
<keyword evidence="5 7" id="KW-1133">Transmembrane helix</keyword>
<dbReference type="Proteomes" id="UP000282926">
    <property type="component" value="Unassembled WGS sequence"/>
</dbReference>
<sequence>MMNRVALHPTIPIGGLPPYLVLRGAYVGSPRSIRAFMSRRNPEQYISTEHLEHDLEGQSVRGGTLTALAQILKSLLEMGSTFILARLISPEDFGLFGMVIIVTGFLAMFKDLGLAMATIQRENITHAQVSALFWINVLLSLVITLITAGSAWALAWVFEEPRLVPIALGLAGAFLFGGLTVQHEALLRRQMRFGRLAAVEVTAMALSVGLAVVVALQGGGYWALVVNSVALAVASCLGVWIACGWRPARPARAEGLRSMLAFGADMTGFNFVNYFARNFDDFLIGRFHGAAQLGFYQMAYKILMIPLRQINHPVGQIAIPALSRVVSDPVRYRQMYLRVLEKLLLVTMPLGAILVAGADWIILSVLGDAWAPTIPIFAVLGLSIFTQTIGNTTGWLFVSQDRTREFFHWGLVSSGLVAISFALGIYWGALGVAIAYTALGIVLRTPLLLWFVTRRGPINMRDFYRTALLPMLAALGGVCSLLALRQLVVLDSPVAMFALAIPTCFIGALLALVALPAGRRALYDLIALARYIRAGRDISESTGDTP</sequence>
<feature type="transmembrane region" description="Helical" evidence="7">
    <location>
        <begin position="163"/>
        <end position="181"/>
    </location>
</feature>
<evidence type="ECO:0000256" key="3">
    <source>
        <dbReference type="ARBA" id="ARBA00022475"/>
    </source>
</evidence>
<dbReference type="PANTHER" id="PTHR30250">
    <property type="entry name" value="PST FAMILY PREDICTED COLANIC ACID TRANSPORTER"/>
    <property type="match status" value="1"/>
</dbReference>
<comment type="caution">
    <text evidence="8">The sequence shown here is derived from an EMBL/GenBank/DDBJ whole genome shotgun (WGS) entry which is preliminary data.</text>
</comment>
<feature type="transmembrane region" description="Helical" evidence="7">
    <location>
        <begin position="221"/>
        <end position="243"/>
    </location>
</feature>
<feature type="transmembrane region" description="Helical" evidence="7">
    <location>
        <begin position="343"/>
        <end position="363"/>
    </location>
</feature>
<evidence type="ECO:0000256" key="1">
    <source>
        <dbReference type="ARBA" id="ARBA00004651"/>
    </source>
</evidence>
<keyword evidence="4 7" id="KW-0812">Transmembrane</keyword>
<gene>
    <name evidence="8" type="ORF">EA187_06045</name>
</gene>
<protein>
    <submittedName>
        <fullName evidence="8">Lipopolysaccharide biosynthesis protein</fullName>
    </submittedName>
</protein>
<evidence type="ECO:0000256" key="7">
    <source>
        <dbReference type="SAM" id="Phobius"/>
    </source>
</evidence>
<dbReference type="EMBL" id="SADD01000002">
    <property type="protein sequence ID" value="RVU46696.1"/>
    <property type="molecule type" value="Genomic_DNA"/>
</dbReference>